<proteinExistence type="predicted"/>
<keyword evidence="2" id="KW-1185">Reference proteome</keyword>
<evidence type="ECO:0000313" key="2">
    <source>
        <dbReference type="Proteomes" id="UP000533476"/>
    </source>
</evidence>
<name>A0A7Y0L475_9FIRM</name>
<dbReference type="RefSeq" id="WP_169099140.1">
    <property type="nucleotide sequence ID" value="NZ_JABBVZ010000027.1"/>
</dbReference>
<accession>A0A7Y0L475</accession>
<sequence>MDWSLSSADGVARDRLYRARDLAVINRAFPGLNEQQAMETDNRLEYEISWVLQKFQQATPLDGIIRECTFYRRSPQASPPLEREGHEKEYEPE</sequence>
<dbReference type="EMBL" id="JABBVZ010000027">
    <property type="protein sequence ID" value="NMP22642.1"/>
    <property type="molecule type" value="Genomic_DNA"/>
</dbReference>
<gene>
    <name evidence="1" type="ORF">HIJ39_09790</name>
</gene>
<protein>
    <submittedName>
        <fullName evidence="1">Uncharacterized protein</fullName>
    </submittedName>
</protein>
<organism evidence="1 2">
    <name type="scientific">Sulfobacillus harzensis</name>
    <dbReference type="NCBI Taxonomy" id="2729629"/>
    <lineage>
        <taxon>Bacteria</taxon>
        <taxon>Bacillati</taxon>
        <taxon>Bacillota</taxon>
        <taxon>Clostridia</taxon>
        <taxon>Eubacteriales</taxon>
        <taxon>Clostridiales Family XVII. Incertae Sedis</taxon>
        <taxon>Sulfobacillus</taxon>
    </lineage>
</organism>
<dbReference type="AlphaFoldDB" id="A0A7Y0L475"/>
<comment type="caution">
    <text evidence="1">The sequence shown here is derived from an EMBL/GenBank/DDBJ whole genome shotgun (WGS) entry which is preliminary data.</text>
</comment>
<dbReference type="Proteomes" id="UP000533476">
    <property type="component" value="Unassembled WGS sequence"/>
</dbReference>
<evidence type="ECO:0000313" key="1">
    <source>
        <dbReference type="EMBL" id="NMP22642.1"/>
    </source>
</evidence>
<reference evidence="1 2" key="1">
    <citation type="submission" date="2020-04" db="EMBL/GenBank/DDBJ databases">
        <authorList>
            <person name="Zhang R."/>
            <person name="Schippers A."/>
        </authorList>
    </citation>
    <scope>NUCLEOTIDE SEQUENCE [LARGE SCALE GENOMIC DNA]</scope>
    <source>
        <strain evidence="1 2">DSM 109850</strain>
    </source>
</reference>